<evidence type="ECO:0000256" key="2">
    <source>
        <dbReference type="SAM" id="SignalP"/>
    </source>
</evidence>
<evidence type="ECO:0000256" key="1">
    <source>
        <dbReference type="ARBA" id="ARBA00023002"/>
    </source>
</evidence>
<reference evidence="3" key="1">
    <citation type="submission" date="2020-03" db="EMBL/GenBank/DDBJ databases">
        <title>Transcriptomic Profiling of the Digestive Tract of the Rat Flea, Xenopsylla cheopis, Following Blood Feeding and Infection with Yersinia pestis.</title>
        <authorList>
            <person name="Bland D.M."/>
            <person name="Martens C.A."/>
            <person name="Virtaneva K."/>
            <person name="Kanakabandi K."/>
            <person name="Long D."/>
            <person name="Rosenke R."/>
            <person name="Saturday G.A."/>
            <person name="Hoyt F.H."/>
            <person name="Bruno D.P."/>
            <person name="Ribeiro J.M.C."/>
            <person name="Hinnebusch J."/>
        </authorList>
    </citation>
    <scope>NUCLEOTIDE SEQUENCE</scope>
</reference>
<feature type="chain" id="PRO_5026794338" evidence="2">
    <location>
        <begin position="27"/>
        <end position="92"/>
    </location>
</feature>
<dbReference type="Gene3D" id="3.40.50.720">
    <property type="entry name" value="NAD(P)-binding Rossmann-like Domain"/>
    <property type="match status" value="1"/>
</dbReference>
<feature type="signal peptide" evidence="2">
    <location>
        <begin position="1"/>
        <end position="26"/>
    </location>
</feature>
<protein>
    <submittedName>
        <fullName evidence="3">Putative secreted protein</fullName>
    </submittedName>
</protein>
<dbReference type="AlphaFoldDB" id="A0A6M2E1B0"/>
<dbReference type="PANTHER" id="PTHR43157">
    <property type="entry name" value="PHOSPHATIDYLINOSITOL-GLYCAN BIOSYNTHESIS CLASS F PROTEIN-RELATED"/>
    <property type="match status" value="1"/>
</dbReference>
<name>A0A6M2E1B0_XENCH</name>
<dbReference type="PANTHER" id="PTHR43157:SF31">
    <property type="entry name" value="PHOSPHATIDYLINOSITOL-GLYCAN BIOSYNTHESIS CLASS F PROTEIN"/>
    <property type="match status" value="1"/>
</dbReference>
<keyword evidence="1" id="KW-0560">Oxidoreductase</keyword>
<sequence length="92" mass="10487">MVSTNIQRNWWIMRILFALVRPFTKSLQQAASTSVYAATALELEGVSGIYLNNCYYCETSKLGQSETLAKDLWDISLKMIRAKMGDNELPDY</sequence>
<proteinExistence type="predicted"/>
<dbReference type="EMBL" id="GIIL01007422">
    <property type="protein sequence ID" value="NOV51148.1"/>
    <property type="molecule type" value="Transcribed_RNA"/>
</dbReference>
<evidence type="ECO:0000313" key="3">
    <source>
        <dbReference type="EMBL" id="NOV51148.1"/>
    </source>
</evidence>
<keyword evidence="2" id="KW-0732">Signal</keyword>
<accession>A0A6M2E1B0</accession>
<organism evidence="3">
    <name type="scientific">Xenopsylla cheopis</name>
    <name type="common">Oriental rat flea</name>
    <name type="synonym">Pulex cheopis</name>
    <dbReference type="NCBI Taxonomy" id="163159"/>
    <lineage>
        <taxon>Eukaryota</taxon>
        <taxon>Metazoa</taxon>
        <taxon>Ecdysozoa</taxon>
        <taxon>Arthropoda</taxon>
        <taxon>Hexapoda</taxon>
        <taxon>Insecta</taxon>
        <taxon>Pterygota</taxon>
        <taxon>Neoptera</taxon>
        <taxon>Endopterygota</taxon>
        <taxon>Siphonaptera</taxon>
        <taxon>Pulicidae</taxon>
        <taxon>Xenopsyllinae</taxon>
        <taxon>Xenopsylla</taxon>
    </lineage>
</organism>
<dbReference type="GO" id="GO:0016491">
    <property type="term" value="F:oxidoreductase activity"/>
    <property type="evidence" value="ECO:0007669"/>
    <property type="project" value="UniProtKB-KW"/>
</dbReference>